<evidence type="ECO:0000256" key="6">
    <source>
        <dbReference type="ARBA" id="ARBA00022692"/>
    </source>
</evidence>
<protein>
    <recommendedName>
        <fullName evidence="13">Carboxypeptidase</fullName>
        <ecNumber evidence="13">3.4.16.-</ecNumber>
    </recommendedName>
</protein>
<dbReference type="PANTHER" id="PTHR11802">
    <property type="entry name" value="SERINE PROTEASE FAMILY S10 SERINE CARBOXYPEPTIDASE"/>
    <property type="match status" value="1"/>
</dbReference>
<comment type="subcellular location">
    <subcellularLocation>
        <location evidence="1">Membrane</location>
        <topology evidence="1">Multi-pass membrane protein</topology>
    </subcellularLocation>
</comment>
<evidence type="ECO:0000256" key="5">
    <source>
        <dbReference type="ARBA" id="ARBA00022670"/>
    </source>
</evidence>
<dbReference type="EC" id="3.4.16.-" evidence="13"/>
<dbReference type="OrthoDB" id="443318at2759"/>
<feature type="transmembrane region" description="Helical" evidence="14">
    <location>
        <begin position="551"/>
        <end position="575"/>
    </location>
</feature>
<keyword evidence="4 13" id="KW-0121">Carboxypeptidase</keyword>
<evidence type="ECO:0000256" key="1">
    <source>
        <dbReference type="ARBA" id="ARBA00004141"/>
    </source>
</evidence>
<keyword evidence="11" id="KW-1015">Disulfide bond</keyword>
<dbReference type="FunFam" id="3.40.50.1820:FF:000013">
    <property type="entry name" value="Carboxypeptidase"/>
    <property type="match status" value="1"/>
</dbReference>
<dbReference type="GO" id="GO:0004185">
    <property type="term" value="F:serine-type carboxypeptidase activity"/>
    <property type="evidence" value="ECO:0007669"/>
    <property type="project" value="UniProtKB-UniRule"/>
</dbReference>
<feature type="signal peptide" evidence="13">
    <location>
        <begin position="1"/>
        <end position="25"/>
    </location>
</feature>
<evidence type="ECO:0000313" key="16">
    <source>
        <dbReference type="Proteomes" id="UP000639772"/>
    </source>
</evidence>
<feature type="transmembrane region" description="Helical" evidence="14">
    <location>
        <begin position="488"/>
        <end position="511"/>
    </location>
</feature>
<accession>A0A835VAC0</accession>
<organism evidence="15 16">
    <name type="scientific">Vanilla planifolia</name>
    <name type="common">Vanilla</name>
    <dbReference type="NCBI Taxonomy" id="51239"/>
    <lineage>
        <taxon>Eukaryota</taxon>
        <taxon>Viridiplantae</taxon>
        <taxon>Streptophyta</taxon>
        <taxon>Embryophyta</taxon>
        <taxon>Tracheophyta</taxon>
        <taxon>Spermatophyta</taxon>
        <taxon>Magnoliopsida</taxon>
        <taxon>Liliopsida</taxon>
        <taxon>Asparagales</taxon>
        <taxon>Orchidaceae</taxon>
        <taxon>Vanilloideae</taxon>
        <taxon>Vanilleae</taxon>
        <taxon>Vanilla</taxon>
    </lineage>
</organism>
<dbReference type="GO" id="GO:0005773">
    <property type="term" value="C:vacuole"/>
    <property type="evidence" value="ECO:0007669"/>
    <property type="project" value="TreeGrafter"/>
</dbReference>
<dbReference type="InterPro" id="IPR018499">
    <property type="entry name" value="Tetraspanin/Peripherin"/>
</dbReference>
<dbReference type="InterPro" id="IPR001563">
    <property type="entry name" value="Peptidase_S10"/>
</dbReference>
<evidence type="ECO:0000256" key="9">
    <source>
        <dbReference type="ARBA" id="ARBA00022989"/>
    </source>
</evidence>
<dbReference type="FunFam" id="3.40.50.11320:FF:000002">
    <property type="entry name" value="Carboxypeptidase"/>
    <property type="match status" value="1"/>
</dbReference>
<proteinExistence type="inferred from homology"/>
<evidence type="ECO:0000256" key="12">
    <source>
        <dbReference type="ARBA" id="ARBA00023180"/>
    </source>
</evidence>
<dbReference type="Pfam" id="PF00450">
    <property type="entry name" value="Peptidase_S10"/>
    <property type="match status" value="1"/>
</dbReference>
<dbReference type="PROSITE" id="PS00131">
    <property type="entry name" value="CARBOXYPEPT_SER_SER"/>
    <property type="match status" value="1"/>
</dbReference>
<keyword evidence="8 13" id="KW-0378">Hydrolase</keyword>
<feature type="transmembrane region" description="Helical" evidence="14">
    <location>
        <begin position="701"/>
        <end position="719"/>
    </location>
</feature>
<evidence type="ECO:0000256" key="10">
    <source>
        <dbReference type="ARBA" id="ARBA00023136"/>
    </source>
</evidence>
<keyword evidence="9 14" id="KW-1133">Transmembrane helix</keyword>
<reference evidence="15 16" key="1">
    <citation type="journal article" date="2020" name="Nat. Food">
        <title>A phased Vanilla planifolia genome enables genetic improvement of flavour and production.</title>
        <authorList>
            <person name="Hasing T."/>
            <person name="Tang H."/>
            <person name="Brym M."/>
            <person name="Khazi F."/>
            <person name="Huang T."/>
            <person name="Chambers A.H."/>
        </authorList>
    </citation>
    <scope>NUCLEOTIDE SEQUENCE [LARGE SCALE GENOMIC DNA]</scope>
    <source>
        <tissue evidence="15">Leaf</tissue>
    </source>
</reference>
<comment type="similarity">
    <text evidence="2 13">Belongs to the peptidase S10 family.</text>
</comment>
<name>A0A835VAC0_VANPL</name>
<keyword evidence="7 13" id="KW-0732">Signal</keyword>
<dbReference type="Gene3D" id="3.40.50.1820">
    <property type="entry name" value="alpha/beta hydrolase"/>
    <property type="match status" value="1"/>
</dbReference>
<dbReference type="InterPro" id="IPR029058">
    <property type="entry name" value="AB_hydrolase_fold"/>
</dbReference>
<dbReference type="AlphaFoldDB" id="A0A835VAC0"/>
<dbReference type="SUPFAM" id="SSF53474">
    <property type="entry name" value="alpha/beta-Hydrolases"/>
    <property type="match status" value="1"/>
</dbReference>
<feature type="transmembrane region" description="Helical" evidence="14">
    <location>
        <begin position="523"/>
        <end position="545"/>
    </location>
</feature>
<evidence type="ECO:0000256" key="14">
    <source>
        <dbReference type="SAM" id="Phobius"/>
    </source>
</evidence>
<evidence type="ECO:0000256" key="11">
    <source>
        <dbReference type="ARBA" id="ARBA00023157"/>
    </source>
</evidence>
<dbReference type="Proteomes" id="UP000639772">
    <property type="component" value="Chromosome 3"/>
</dbReference>
<evidence type="ECO:0000256" key="13">
    <source>
        <dbReference type="RuleBase" id="RU361156"/>
    </source>
</evidence>
<evidence type="ECO:0000256" key="3">
    <source>
        <dbReference type="ARBA" id="ARBA00022525"/>
    </source>
</evidence>
<dbReference type="Gene3D" id="6.10.250.940">
    <property type="match status" value="1"/>
</dbReference>
<feature type="chain" id="PRO_5033101707" description="Carboxypeptidase" evidence="13">
    <location>
        <begin position="26"/>
        <end position="757"/>
    </location>
</feature>
<sequence>MAASSFSVLLVVILLILQLAATGGSTDLPLQQKLDQIDRLPGQPAVEFNQYSGYVTVDSVAGRALFYWLVEAPVAIQPAPLVLWLNGGPGCSSIAYGASEELGPFHIHPDGRNLYINPFSWNNVANILFLESPAGVGFSYSKTTSDLYTVGDQRTAIDAYAFLLDWFERFPQYKYREFYIAGESYAGHYVPQLSQLVYRKNKVIQNPIINFKGFMVGNAVTDDYNDYIGTFEYWWSHGLISDKTYSDLKVACPSQSSEHPSVQCLQLQNTAAEEMGNIDPYSIYSPTCNTSTSSFFHKRKGHYPWMSRAYDPCTVRYAQVYYNLPEVQTALHANVTGLNYTWKDCSDIVGEYWVDSPRSMLPIYKELISGGLRIWVYSGDSDSVVPLTGTRYSINALNLSTLVDWSPWYDHGSVGGWSQIYKGLTFVTVHGAGHEVKDCTATFIPLQIANNSSIVSIPICIHRPGVSADNRRVRRRVKKRMYGVSNKVIGYLNLVTLLASIPIIGGAMWTARSSANCESVLHTPLLAIGFIVLLVSLAGFIGACFNVACALWFYLVAMLLLIAGLLCLTAFGFAITGGGGGVQVPGRIYREYYLSDYSSWLRNRISEDRYWRVARACVMRSMECAEIARWTPIDYLERDLTPIQSGCCKPPTACVYGIGAAMAAQEEDCYQWNNEADVLCYECESCKAGVLEQVRRDWHKLSVLNVVAIIFLIAVYALGCSAFRNARRARFDYSYGMDRMPKIGPRWDYDWGRRWRI</sequence>
<dbReference type="EMBL" id="JADCNM010000003">
    <property type="protein sequence ID" value="KAG0489625.1"/>
    <property type="molecule type" value="Genomic_DNA"/>
</dbReference>
<dbReference type="Pfam" id="PF00335">
    <property type="entry name" value="Tetraspanin"/>
    <property type="match status" value="1"/>
</dbReference>
<evidence type="ECO:0000313" key="15">
    <source>
        <dbReference type="EMBL" id="KAG0489625.1"/>
    </source>
</evidence>
<evidence type="ECO:0000256" key="4">
    <source>
        <dbReference type="ARBA" id="ARBA00022645"/>
    </source>
</evidence>
<dbReference type="GO" id="GO:0006508">
    <property type="term" value="P:proteolysis"/>
    <property type="evidence" value="ECO:0007669"/>
    <property type="project" value="UniProtKB-KW"/>
</dbReference>
<keyword evidence="6 14" id="KW-0812">Transmembrane</keyword>
<dbReference type="Gene3D" id="3.40.50.11320">
    <property type="match status" value="1"/>
</dbReference>
<dbReference type="InterPro" id="IPR018202">
    <property type="entry name" value="Ser_caboxypep_ser_AS"/>
</dbReference>
<evidence type="ECO:0000256" key="8">
    <source>
        <dbReference type="ARBA" id="ARBA00022801"/>
    </source>
</evidence>
<keyword evidence="10 14" id="KW-0472">Membrane</keyword>
<gene>
    <name evidence="15" type="ORF">HPP92_006488</name>
</gene>
<comment type="caution">
    <text evidence="15">The sequence shown here is derived from an EMBL/GenBank/DDBJ whole genome shotgun (WGS) entry which is preliminary data.</text>
</comment>
<dbReference type="PANTHER" id="PTHR11802:SF198">
    <property type="entry name" value="SERINE CARBOXYPEPTIDASE-LIKE 27"/>
    <property type="match status" value="1"/>
</dbReference>
<dbReference type="PRINTS" id="PR00724">
    <property type="entry name" value="CRBOXYPTASEC"/>
</dbReference>
<keyword evidence="12" id="KW-0325">Glycoprotein</keyword>
<evidence type="ECO:0000256" key="7">
    <source>
        <dbReference type="ARBA" id="ARBA00022729"/>
    </source>
</evidence>
<dbReference type="GO" id="GO:0016020">
    <property type="term" value="C:membrane"/>
    <property type="evidence" value="ECO:0007669"/>
    <property type="project" value="UniProtKB-SubCell"/>
</dbReference>
<evidence type="ECO:0000256" key="2">
    <source>
        <dbReference type="ARBA" id="ARBA00009431"/>
    </source>
</evidence>
<keyword evidence="3" id="KW-0964">Secreted</keyword>
<keyword evidence="5 13" id="KW-0645">Protease</keyword>